<proteinExistence type="inferred from homology"/>
<dbReference type="PATRIC" id="fig|1698286.3.peg.75"/>
<comment type="function">
    <text evidence="1 9">The natural substrate for this enzyme may be peptidyl-tRNAs which drop off the ribosome during protein synthesis.</text>
</comment>
<evidence type="ECO:0000256" key="1">
    <source>
        <dbReference type="ARBA" id="ARBA00003043"/>
    </source>
</evidence>
<dbReference type="NCBIfam" id="TIGR00283">
    <property type="entry name" value="arch_pth2"/>
    <property type="match status" value="1"/>
</dbReference>
<evidence type="ECO:0000313" key="11">
    <source>
        <dbReference type="Proteomes" id="UP000070256"/>
    </source>
</evidence>
<dbReference type="AlphaFoldDB" id="A0A133VNS4"/>
<dbReference type="InterPro" id="IPR034759">
    <property type="entry name" value="Pept_tRNA_hydro_arch"/>
</dbReference>
<dbReference type="PANTHER" id="PTHR12649:SF11">
    <property type="entry name" value="PEPTIDYL-TRNA HYDROLASE 2, MITOCHONDRIAL"/>
    <property type="match status" value="1"/>
</dbReference>
<sequence>MDDHKQVIAARDDLGMSSGKLAVQVAHGSVGAAEKAMKEKKEWFEKWTDENRKKVVVRVSNEDDLRRLRDKAKDLGVPYEFVEDAGLTELPPGTSTVLAVGPAPDRIVDKITGDLPLWRG</sequence>
<comment type="subcellular location">
    <subcellularLocation>
        <location evidence="2 9">Cytoplasm</location>
    </subcellularLocation>
</comment>
<organism evidence="10 11">
    <name type="scientific">candidate division MSBL1 archaeon SCGC-AAA385D11</name>
    <dbReference type="NCBI Taxonomy" id="1698286"/>
    <lineage>
        <taxon>Archaea</taxon>
        <taxon>Methanobacteriati</taxon>
        <taxon>Methanobacteriota</taxon>
        <taxon>candidate division MSBL1</taxon>
    </lineage>
</organism>
<comment type="catalytic activity">
    <reaction evidence="7 9">
        <text>an N-acyl-L-alpha-aminoacyl-tRNA + H2O = an N-acyl-L-amino acid + a tRNA + H(+)</text>
        <dbReference type="Rhea" id="RHEA:54448"/>
        <dbReference type="Rhea" id="RHEA-COMP:10123"/>
        <dbReference type="Rhea" id="RHEA-COMP:13883"/>
        <dbReference type="ChEBI" id="CHEBI:15377"/>
        <dbReference type="ChEBI" id="CHEBI:15378"/>
        <dbReference type="ChEBI" id="CHEBI:59874"/>
        <dbReference type="ChEBI" id="CHEBI:78442"/>
        <dbReference type="ChEBI" id="CHEBI:138191"/>
        <dbReference type="EC" id="3.1.1.29"/>
    </reaction>
</comment>
<keyword evidence="4 9" id="KW-0963">Cytoplasm</keyword>
<dbReference type="CDD" id="cd02430">
    <property type="entry name" value="PTH2"/>
    <property type="match status" value="1"/>
</dbReference>
<evidence type="ECO:0000256" key="6">
    <source>
        <dbReference type="ARBA" id="ARBA00038050"/>
    </source>
</evidence>
<dbReference type="Proteomes" id="UP000070256">
    <property type="component" value="Unassembled WGS sequence"/>
</dbReference>
<evidence type="ECO:0000256" key="4">
    <source>
        <dbReference type="ARBA" id="ARBA00022490"/>
    </source>
</evidence>
<dbReference type="FunFam" id="3.40.1490.10:FF:000001">
    <property type="entry name" value="Peptidyl-tRNA hydrolase 2"/>
    <property type="match status" value="1"/>
</dbReference>
<evidence type="ECO:0000256" key="9">
    <source>
        <dbReference type="HAMAP-Rule" id="MF_00628"/>
    </source>
</evidence>
<dbReference type="InterPro" id="IPR002833">
    <property type="entry name" value="PTH2"/>
</dbReference>
<gene>
    <name evidence="9" type="primary">pth</name>
    <name evidence="10" type="ORF">AKJ58_01035</name>
</gene>
<comment type="similarity">
    <text evidence="6 9">Belongs to the PTH2 family.</text>
</comment>
<evidence type="ECO:0000313" key="10">
    <source>
        <dbReference type="EMBL" id="KXB08061.1"/>
    </source>
</evidence>
<dbReference type="EC" id="3.1.1.29" evidence="3 9"/>
<evidence type="ECO:0000256" key="7">
    <source>
        <dbReference type="ARBA" id="ARBA00048707"/>
    </source>
</evidence>
<dbReference type="Pfam" id="PF01981">
    <property type="entry name" value="PTH2"/>
    <property type="match status" value="1"/>
</dbReference>
<dbReference type="Gene3D" id="3.40.1490.10">
    <property type="entry name" value="Bit1"/>
    <property type="match status" value="1"/>
</dbReference>
<evidence type="ECO:0000256" key="3">
    <source>
        <dbReference type="ARBA" id="ARBA00013260"/>
    </source>
</evidence>
<protein>
    <recommendedName>
        <fullName evidence="8 9">Peptidyl-tRNA hydrolase</fullName>
        <shortName evidence="9">PTH</shortName>
        <ecNumber evidence="3 9">3.1.1.29</ecNumber>
    </recommendedName>
</protein>
<reference evidence="10 11" key="1">
    <citation type="journal article" date="2016" name="Sci. Rep.">
        <title>Metabolic traits of an uncultured archaeal lineage -MSBL1- from brine pools of the Red Sea.</title>
        <authorList>
            <person name="Mwirichia R."/>
            <person name="Alam I."/>
            <person name="Rashid M."/>
            <person name="Vinu M."/>
            <person name="Ba-Alawi W."/>
            <person name="Anthony Kamau A."/>
            <person name="Kamanda Ngugi D."/>
            <person name="Goker M."/>
            <person name="Klenk H.P."/>
            <person name="Bajic V."/>
            <person name="Stingl U."/>
        </authorList>
    </citation>
    <scope>NUCLEOTIDE SEQUENCE [LARGE SCALE GENOMIC DNA]</scope>
    <source>
        <strain evidence="10">SCGC-AAA385D11</strain>
    </source>
</reference>
<keyword evidence="5 9" id="KW-0378">Hydrolase</keyword>
<dbReference type="NCBIfam" id="NF003314">
    <property type="entry name" value="PRK04322.1"/>
    <property type="match status" value="1"/>
</dbReference>
<keyword evidence="11" id="KW-1185">Reference proteome</keyword>
<accession>A0A133VNS4</accession>
<dbReference type="SUPFAM" id="SSF102462">
    <property type="entry name" value="Peptidyl-tRNA hydrolase II"/>
    <property type="match status" value="1"/>
</dbReference>
<evidence type="ECO:0000256" key="8">
    <source>
        <dbReference type="ARBA" id="ARBA00050038"/>
    </source>
</evidence>
<evidence type="ECO:0000256" key="5">
    <source>
        <dbReference type="ARBA" id="ARBA00022801"/>
    </source>
</evidence>
<dbReference type="InterPro" id="IPR023476">
    <property type="entry name" value="Pep_tRNA_hydro_II_dom_sf"/>
</dbReference>
<evidence type="ECO:0000256" key="2">
    <source>
        <dbReference type="ARBA" id="ARBA00004496"/>
    </source>
</evidence>
<dbReference type="GO" id="GO:0006412">
    <property type="term" value="P:translation"/>
    <property type="evidence" value="ECO:0007669"/>
    <property type="project" value="UniProtKB-UniRule"/>
</dbReference>
<dbReference type="EMBL" id="LHYK01000014">
    <property type="protein sequence ID" value="KXB08061.1"/>
    <property type="molecule type" value="Genomic_DNA"/>
</dbReference>
<comment type="caution">
    <text evidence="10">The sequence shown here is derived from an EMBL/GenBank/DDBJ whole genome shotgun (WGS) entry which is preliminary data.</text>
</comment>
<name>A0A133VNS4_9EURY</name>
<dbReference type="PANTHER" id="PTHR12649">
    <property type="entry name" value="PEPTIDYL-TRNA HYDROLASE 2"/>
    <property type="match status" value="1"/>
</dbReference>
<dbReference type="GO" id="GO:0004045">
    <property type="term" value="F:peptidyl-tRNA hydrolase activity"/>
    <property type="evidence" value="ECO:0007669"/>
    <property type="project" value="UniProtKB-UniRule"/>
</dbReference>
<dbReference type="HAMAP" id="MF_00628">
    <property type="entry name" value="Pept_tRNA_hydro_arch"/>
    <property type="match status" value="1"/>
</dbReference>
<dbReference type="GO" id="GO:0005829">
    <property type="term" value="C:cytosol"/>
    <property type="evidence" value="ECO:0007669"/>
    <property type="project" value="TreeGrafter"/>
</dbReference>